<evidence type="ECO:0000313" key="2">
    <source>
        <dbReference type="EMBL" id="KIK50729.1"/>
    </source>
</evidence>
<dbReference type="EMBL" id="KN834887">
    <property type="protein sequence ID" value="KIK50729.1"/>
    <property type="molecule type" value="Genomic_DNA"/>
</dbReference>
<keyword evidence="3" id="KW-1185">Reference proteome</keyword>
<feature type="region of interest" description="Disordered" evidence="1">
    <location>
        <begin position="245"/>
        <end position="281"/>
    </location>
</feature>
<evidence type="ECO:0000313" key="3">
    <source>
        <dbReference type="Proteomes" id="UP000053593"/>
    </source>
</evidence>
<accession>A0A0D0BMM5</accession>
<feature type="compositionally biased region" description="Acidic residues" evidence="1">
    <location>
        <begin position="252"/>
        <end position="277"/>
    </location>
</feature>
<evidence type="ECO:0000256" key="1">
    <source>
        <dbReference type="SAM" id="MobiDB-lite"/>
    </source>
</evidence>
<gene>
    <name evidence="2" type="ORF">GYMLUDRAFT_252721</name>
</gene>
<sequence>MPANTGSLSQFPASAGTQYHPGMPGVTYHPAHAGFNVYPAPAGYTMYPTSVGYHIGSAQTGPVPVPTGTSYNPTAVGHTTPLAPMSQHTPHAFGSQLYHPVSAGYNFVAMLSSAQATLSGGGGTHLGNSSNQENPKFTVHRYCELLMHKKNGQGHSCKECDAYIAHLLSEDSTPEFTDILKKRNKVITTSLEEKITALQMQVASLEEIQQLQTTAYQQQLDAALAWAVQAEYLLEEEKRISEHWKHQTLGKEEEEENNSDEESYDDEAYNVSEESEPEDKGNKLVGEAHCQQNAINRAVQKALRDKAVSRGIITKTEAKRKMKKEFNPIRGERVKTFMSMPSTMEEWTKVHDYLDNHKNLTGAKCPYYALTDVQKAMLAFDNFPSWFRDQKEIIESFNPTSSARKTKKARVSIDLLPGESSVIPTQEPTNVGKENDYISDNAQAQIDSLEPEFDVPYTT</sequence>
<proteinExistence type="predicted"/>
<reference evidence="2 3" key="1">
    <citation type="submission" date="2014-04" db="EMBL/GenBank/DDBJ databases">
        <title>Evolutionary Origins and Diversification of the Mycorrhizal Mutualists.</title>
        <authorList>
            <consortium name="DOE Joint Genome Institute"/>
            <consortium name="Mycorrhizal Genomics Consortium"/>
            <person name="Kohler A."/>
            <person name="Kuo A."/>
            <person name="Nagy L.G."/>
            <person name="Floudas D."/>
            <person name="Copeland A."/>
            <person name="Barry K.W."/>
            <person name="Cichocki N."/>
            <person name="Veneault-Fourrey C."/>
            <person name="LaButti K."/>
            <person name="Lindquist E.A."/>
            <person name="Lipzen A."/>
            <person name="Lundell T."/>
            <person name="Morin E."/>
            <person name="Murat C."/>
            <person name="Riley R."/>
            <person name="Ohm R."/>
            <person name="Sun H."/>
            <person name="Tunlid A."/>
            <person name="Henrissat B."/>
            <person name="Grigoriev I.V."/>
            <person name="Hibbett D.S."/>
            <person name="Martin F."/>
        </authorList>
    </citation>
    <scope>NUCLEOTIDE SEQUENCE [LARGE SCALE GENOMIC DNA]</scope>
    <source>
        <strain evidence="2 3">FD-317 M1</strain>
    </source>
</reference>
<dbReference type="HOGENOM" id="CLU_017198_0_0_1"/>
<organism evidence="2 3">
    <name type="scientific">Collybiopsis luxurians FD-317 M1</name>
    <dbReference type="NCBI Taxonomy" id="944289"/>
    <lineage>
        <taxon>Eukaryota</taxon>
        <taxon>Fungi</taxon>
        <taxon>Dikarya</taxon>
        <taxon>Basidiomycota</taxon>
        <taxon>Agaricomycotina</taxon>
        <taxon>Agaricomycetes</taxon>
        <taxon>Agaricomycetidae</taxon>
        <taxon>Agaricales</taxon>
        <taxon>Marasmiineae</taxon>
        <taxon>Omphalotaceae</taxon>
        <taxon>Collybiopsis</taxon>
        <taxon>Collybiopsis luxurians</taxon>
    </lineage>
</organism>
<dbReference type="Proteomes" id="UP000053593">
    <property type="component" value="Unassembled WGS sequence"/>
</dbReference>
<protein>
    <submittedName>
        <fullName evidence="2">Uncharacterized protein</fullName>
    </submittedName>
</protein>
<name>A0A0D0BMM5_9AGAR</name>
<dbReference type="AlphaFoldDB" id="A0A0D0BMM5"/>